<dbReference type="AlphaFoldDB" id="C1DLT9"/>
<dbReference type="STRING" id="322710.Avin_07920"/>
<dbReference type="HOGENOM" id="CLU_3246613_0_0_6"/>
<dbReference type="EMBL" id="CP001157">
    <property type="protein sequence ID" value="ACO77037.1"/>
    <property type="molecule type" value="Genomic_DNA"/>
</dbReference>
<accession>C1DLT9</accession>
<protein>
    <submittedName>
        <fullName evidence="1">Uncharacterized protein</fullName>
    </submittedName>
</protein>
<evidence type="ECO:0000313" key="1">
    <source>
        <dbReference type="EMBL" id="ACO77037.1"/>
    </source>
</evidence>
<organism evidence="1 2">
    <name type="scientific">Azotobacter vinelandii (strain DJ / ATCC BAA-1303)</name>
    <dbReference type="NCBI Taxonomy" id="322710"/>
    <lineage>
        <taxon>Bacteria</taxon>
        <taxon>Pseudomonadati</taxon>
        <taxon>Pseudomonadota</taxon>
        <taxon>Gammaproteobacteria</taxon>
        <taxon>Pseudomonadales</taxon>
        <taxon>Pseudomonadaceae</taxon>
        <taxon>Azotobacter</taxon>
    </lineage>
</organism>
<keyword evidence="2" id="KW-1185">Reference proteome</keyword>
<name>C1DLT9_AZOVD</name>
<proteinExistence type="predicted"/>
<dbReference type="KEGG" id="avn:Avin_07920"/>
<gene>
    <name evidence="1" type="ordered locus">Avin_07920</name>
</gene>
<reference evidence="1 2" key="1">
    <citation type="journal article" date="2009" name="J. Bacteriol.">
        <title>Genome sequence of Azotobacter vinelandii, an obligate aerobe specialized to support diverse anaerobic metabolic processes.</title>
        <authorList>
            <person name="Setubal J.C."/>
            <person name="dos Santos P."/>
            <person name="Goldman B.S."/>
            <person name="Ertesvag H."/>
            <person name="Espin G."/>
            <person name="Rubio L.M."/>
            <person name="Valla S."/>
            <person name="Almeida N.F."/>
            <person name="Balasubramanian D."/>
            <person name="Cromes L."/>
            <person name="Curatti L."/>
            <person name="Du Z."/>
            <person name="Godsy E."/>
            <person name="Goodner B."/>
            <person name="Hellner-Burris K."/>
            <person name="Hernandez J.A."/>
            <person name="Houmiel K."/>
            <person name="Imperial J."/>
            <person name="Kennedy C."/>
            <person name="Larson T.J."/>
            <person name="Latreille P."/>
            <person name="Ligon L.S."/>
            <person name="Lu J."/>
            <person name="Maerk M."/>
            <person name="Miller N.M."/>
            <person name="Norton S."/>
            <person name="O'Carroll I.P."/>
            <person name="Paulsen I."/>
            <person name="Raulfs E.C."/>
            <person name="Roemer R."/>
            <person name="Rosser J."/>
            <person name="Segura D."/>
            <person name="Slater S."/>
            <person name="Stricklin S.L."/>
            <person name="Studholme D.J."/>
            <person name="Sun J."/>
            <person name="Viana C.J."/>
            <person name="Wallin E."/>
            <person name="Wang B."/>
            <person name="Wheeler C."/>
            <person name="Zhu H."/>
            <person name="Dean D.R."/>
            <person name="Dixon R."/>
            <person name="Wood D."/>
        </authorList>
    </citation>
    <scope>NUCLEOTIDE SEQUENCE [LARGE SCALE GENOMIC DNA]</scope>
    <source>
        <strain evidence="2">DJ / ATCC BAA-1303</strain>
    </source>
</reference>
<evidence type="ECO:0000313" key="2">
    <source>
        <dbReference type="Proteomes" id="UP000002424"/>
    </source>
</evidence>
<sequence length="42" mass="4880">MPEDGRPSRDTERLSQRMVEYGPSFRPGKPWELLASCRDPKC</sequence>
<dbReference type="EnsemblBacteria" id="ACO77037">
    <property type="protein sequence ID" value="ACO77037"/>
    <property type="gene ID" value="Avin_07920"/>
</dbReference>
<dbReference type="Proteomes" id="UP000002424">
    <property type="component" value="Chromosome"/>
</dbReference>